<dbReference type="Pfam" id="PF11964">
    <property type="entry name" value="SpoIIAA-like"/>
    <property type="match status" value="1"/>
</dbReference>
<dbReference type="EMBL" id="JACHDO010000001">
    <property type="protein sequence ID" value="MBB5492970.1"/>
    <property type="molecule type" value="Genomic_DNA"/>
</dbReference>
<dbReference type="AlphaFoldDB" id="A0A840W7H7"/>
<dbReference type="SUPFAM" id="SSF52091">
    <property type="entry name" value="SpoIIaa-like"/>
    <property type="match status" value="1"/>
</dbReference>
<keyword evidence="2" id="KW-1185">Reference proteome</keyword>
<evidence type="ECO:0000313" key="2">
    <source>
        <dbReference type="Proteomes" id="UP000579647"/>
    </source>
</evidence>
<dbReference type="Proteomes" id="UP000579647">
    <property type="component" value="Unassembled WGS sequence"/>
</dbReference>
<dbReference type="Gene3D" id="3.40.50.10600">
    <property type="entry name" value="SpoIIaa-like domains"/>
    <property type="match status" value="1"/>
</dbReference>
<dbReference type="InterPro" id="IPR036513">
    <property type="entry name" value="STAS_dom_sf"/>
</dbReference>
<dbReference type="RefSeq" id="WP_221318882.1">
    <property type="nucleotide sequence ID" value="NZ_BAAAKM010000032.1"/>
</dbReference>
<gene>
    <name evidence="1" type="ORF">HNR07_004107</name>
</gene>
<dbReference type="InterPro" id="IPR021866">
    <property type="entry name" value="SpoIIAA-like"/>
</dbReference>
<protein>
    <recommendedName>
        <fullName evidence="3">STAS/SEC14 domain-containing protein</fullName>
    </recommendedName>
</protein>
<comment type="caution">
    <text evidence="1">The sequence shown here is derived from an EMBL/GenBank/DDBJ whole genome shotgun (WGS) entry which is preliminary data.</text>
</comment>
<proteinExistence type="predicted"/>
<sequence length="107" mass="11706">MLGYEIEGALDGGEYAELSHEVSAAVSAHGSVRLLLRMPGLPGTEISANDDRFRFVRDHLGGIERLAVVGEHRGLEWLVRAADKLTGTDIKHFPPDGEDVAWVWVEA</sequence>
<dbReference type="InterPro" id="IPR038396">
    <property type="entry name" value="SpoIIAA-like_sf"/>
</dbReference>
<accession>A0A840W7H7</accession>
<evidence type="ECO:0000313" key="1">
    <source>
        <dbReference type="EMBL" id="MBB5492970.1"/>
    </source>
</evidence>
<name>A0A840W7H7_9ACTN</name>
<reference evidence="1 2" key="1">
    <citation type="submission" date="2020-08" db="EMBL/GenBank/DDBJ databases">
        <title>Sequencing the genomes of 1000 actinobacteria strains.</title>
        <authorList>
            <person name="Klenk H.-P."/>
        </authorList>
    </citation>
    <scope>NUCLEOTIDE SEQUENCE [LARGE SCALE GENOMIC DNA]</scope>
    <source>
        <strain evidence="1 2">DSM 44598</strain>
    </source>
</reference>
<organism evidence="1 2">
    <name type="scientific">Nocardiopsis metallicus</name>
    <dbReference type="NCBI Taxonomy" id="179819"/>
    <lineage>
        <taxon>Bacteria</taxon>
        <taxon>Bacillati</taxon>
        <taxon>Actinomycetota</taxon>
        <taxon>Actinomycetes</taxon>
        <taxon>Streptosporangiales</taxon>
        <taxon>Nocardiopsidaceae</taxon>
        <taxon>Nocardiopsis</taxon>
    </lineage>
</organism>
<evidence type="ECO:0008006" key="3">
    <source>
        <dbReference type="Google" id="ProtNLM"/>
    </source>
</evidence>